<name>A0ABW1T9J0_9LACO</name>
<evidence type="ECO:0000256" key="9">
    <source>
        <dbReference type="ARBA" id="ARBA00022842"/>
    </source>
</evidence>
<dbReference type="RefSeq" id="WP_137631167.1">
    <property type="nucleotide sequence ID" value="NZ_BJDO01000024.1"/>
</dbReference>
<keyword evidence="14" id="KW-1185">Reference proteome</keyword>
<dbReference type="InterPro" id="IPR006390">
    <property type="entry name" value="DHP_synth_dom"/>
</dbReference>
<comment type="cofactor">
    <cofactor evidence="2">
        <name>Mg(2+)</name>
        <dbReference type="ChEBI" id="CHEBI:18420"/>
    </cofactor>
</comment>
<dbReference type="SUPFAM" id="SSF51717">
    <property type="entry name" value="Dihydropteroate synthetase-like"/>
    <property type="match status" value="1"/>
</dbReference>
<proteinExistence type="inferred from homology"/>
<gene>
    <name evidence="13" type="primary">folP</name>
    <name evidence="13" type="ORF">ACFP1H_04840</name>
</gene>
<comment type="catalytic activity">
    <reaction evidence="1">
        <text>(7,8-dihydropterin-6-yl)methyl diphosphate + 4-aminobenzoate = 7,8-dihydropteroate + diphosphate</text>
        <dbReference type="Rhea" id="RHEA:19949"/>
        <dbReference type="ChEBI" id="CHEBI:17836"/>
        <dbReference type="ChEBI" id="CHEBI:17839"/>
        <dbReference type="ChEBI" id="CHEBI:33019"/>
        <dbReference type="ChEBI" id="CHEBI:72950"/>
        <dbReference type="EC" id="2.5.1.15"/>
    </reaction>
</comment>
<evidence type="ECO:0000256" key="3">
    <source>
        <dbReference type="ARBA" id="ARBA00004763"/>
    </source>
</evidence>
<dbReference type="InterPro" id="IPR000489">
    <property type="entry name" value="Pterin-binding_dom"/>
</dbReference>
<evidence type="ECO:0000256" key="4">
    <source>
        <dbReference type="ARBA" id="ARBA00009503"/>
    </source>
</evidence>
<dbReference type="InterPro" id="IPR011005">
    <property type="entry name" value="Dihydropteroate_synth-like_sf"/>
</dbReference>
<comment type="caution">
    <text evidence="13">The sequence shown here is derived from an EMBL/GenBank/DDBJ whole genome shotgun (WGS) entry which is preliminary data.</text>
</comment>
<evidence type="ECO:0000256" key="8">
    <source>
        <dbReference type="ARBA" id="ARBA00022723"/>
    </source>
</evidence>
<dbReference type="PANTHER" id="PTHR20941">
    <property type="entry name" value="FOLATE SYNTHESIS PROTEINS"/>
    <property type="match status" value="1"/>
</dbReference>
<evidence type="ECO:0000256" key="1">
    <source>
        <dbReference type="ARBA" id="ARBA00000012"/>
    </source>
</evidence>
<keyword evidence="10" id="KW-0289">Folate biosynthesis</keyword>
<keyword evidence="7 13" id="KW-0808">Transferase</keyword>
<dbReference type="GO" id="GO:0004156">
    <property type="term" value="F:dihydropteroate synthase activity"/>
    <property type="evidence" value="ECO:0007669"/>
    <property type="project" value="UniProtKB-EC"/>
</dbReference>
<accession>A0ABW1T9J0</accession>
<dbReference type="EMBL" id="JBHSSA010000039">
    <property type="protein sequence ID" value="MFC6253905.1"/>
    <property type="molecule type" value="Genomic_DNA"/>
</dbReference>
<dbReference type="PANTHER" id="PTHR20941:SF1">
    <property type="entry name" value="FOLIC ACID SYNTHESIS PROTEIN FOL1"/>
    <property type="match status" value="1"/>
</dbReference>
<dbReference type="PROSITE" id="PS50972">
    <property type="entry name" value="PTERIN_BINDING"/>
    <property type="match status" value="1"/>
</dbReference>
<dbReference type="EC" id="2.5.1.15" evidence="5"/>
<evidence type="ECO:0000313" key="13">
    <source>
        <dbReference type="EMBL" id="MFC6253905.1"/>
    </source>
</evidence>
<dbReference type="Gene3D" id="3.20.20.20">
    <property type="entry name" value="Dihydropteroate synthase-like"/>
    <property type="match status" value="1"/>
</dbReference>
<sequence>MQVQEMTNQFQHATDFQSQALYQLAQQQRLVALQFTAVTTSETSQLQKRLRQLDAVVSVNQDTVWGLLTLPALRLLVQHWPDWFSAEEAVESSLKQILAAHALDWQVAGKRFELRDTSMIYGIMNITPDSFYDGGRYTTMDTVLAHVSQMIEAGADVIEVNGQTTRPGYTEVTPKVELERTIPYIKAIKSRFPEAVLAIDTYKVPVMAAAIDAGVAIINDINSFTDDPAKVKLMAQSDVGLLTMLNGRDFDFQVMTDEAHQFFEGNLNALTAAGIDRDRIAIDQGLGYANDKVQHDDQDYAIMNNTNQFNDLNRPMMVAVSRKGYLHNLLGLKKDDRLPMTLVSEVAMMQKGGKIIRVHDVKETRQMVTLLDRINQGYWLV</sequence>
<evidence type="ECO:0000259" key="12">
    <source>
        <dbReference type="PROSITE" id="PS50972"/>
    </source>
</evidence>
<evidence type="ECO:0000256" key="11">
    <source>
        <dbReference type="ARBA" id="ARBA00030193"/>
    </source>
</evidence>
<keyword evidence="9" id="KW-0460">Magnesium</keyword>
<evidence type="ECO:0000256" key="2">
    <source>
        <dbReference type="ARBA" id="ARBA00001946"/>
    </source>
</evidence>
<dbReference type="Proteomes" id="UP001596190">
    <property type="component" value="Unassembled WGS sequence"/>
</dbReference>
<evidence type="ECO:0000256" key="7">
    <source>
        <dbReference type="ARBA" id="ARBA00022679"/>
    </source>
</evidence>
<dbReference type="NCBIfam" id="TIGR01496">
    <property type="entry name" value="DHPS"/>
    <property type="match status" value="1"/>
</dbReference>
<evidence type="ECO:0000256" key="6">
    <source>
        <dbReference type="ARBA" id="ARBA00016919"/>
    </source>
</evidence>
<organism evidence="13 14">
    <name type="scientific">Secundilactobacillus hailunensis</name>
    <dbReference type="NCBI Taxonomy" id="2559923"/>
    <lineage>
        <taxon>Bacteria</taxon>
        <taxon>Bacillati</taxon>
        <taxon>Bacillota</taxon>
        <taxon>Bacilli</taxon>
        <taxon>Lactobacillales</taxon>
        <taxon>Lactobacillaceae</taxon>
        <taxon>Secundilactobacillus</taxon>
    </lineage>
</organism>
<protein>
    <recommendedName>
        <fullName evidence="6">Dihydropteroate synthase</fullName>
        <ecNumber evidence="5">2.5.1.15</ecNumber>
    </recommendedName>
    <alternativeName>
        <fullName evidence="11">Dihydropteroate pyrophosphorylase</fullName>
    </alternativeName>
</protein>
<keyword evidence="8" id="KW-0479">Metal-binding</keyword>
<comment type="similarity">
    <text evidence="4">Belongs to the DHPS family.</text>
</comment>
<comment type="pathway">
    <text evidence="3">Cofactor biosynthesis; tetrahydrofolate biosynthesis; 7,8-dihydrofolate from 2-amino-4-hydroxy-6-hydroxymethyl-7,8-dihydropteridine diphosphate and 4-aminobenzoate: step 1/2.</text>
</comment>
<feature type="domain" description="Pterin-binding" evidence="12">
    <location>
        <begin position="118"/>
        <end position="369"/>
    </location>
</feature>
<dbReference type="InterPro" id="IPR045031">
    <property type="entry name" value="DHP_synth-like"/>
</dbReference>
<dbReference type="PROSITE" id="PS00792">
    <property type="entry name" value="DHPS_1"/>
    <property type="match status" value="1"/>
</dbReference>
<dbReference type="Pfam" id="PF00809">
    <property type="entry name" value="Pterin_bind"/>
    <property type="match status" value="1"/>
</dbReference>
<evidence type="ECO:0000256" key="5">
    <source>
        <dbReference type="ARBA" id="ARBA00012458"/>
    </source>
</evidence>
<evidence type="ECO:0000256" key="10">
    <source>
        <dbReference type="ARBA" id="ARBA00022909"/>
    </source>
</evidence>
<reference evidence="14" key="1">
    <citation type="journal article" date="2019" name="Int. J. Syst. Evol. Microbiol.">
        <title>The Global Catalogue of Microorganisms (GCM) 10K type strain sequencing project: providing services to taxonomists for standard genome sequencing and annotation.</title>
        <authorList>
            <consortium name="The Broad Institute Genomics Platform"/>
            <consortium name="The Broad Institute Genome Sequencing Center for Infectious Disease"/>
            <person name="Wu L."/>
            <person name="Ma J."/>
        </authorList>
    </citation>
    <scope>NUCLEOTIDE SEQUENCE [LARGE SCALE GENOMIC DNA]</scope>
    <source>
        <strain evidence="14">CCM 8950</strain>
    </source>
</reference>
<evidence type="ECO:0000313" key="14">
    <source>
        <dbReference type="Proteomes" id="UP001596190"/>
    </source>
</evidence>